<name>A0A8S1E3S3_9INSE</name>
<reference evidence="2 3" key="1">
    <citation type="submission" date="2020-04" db="EMBL/GenBank/DDBJ databases">
        <authorList>
            <person name="Alioto T."/>
            <person name="Alioto T."/>
            <person name="Gomez Garrido J."/>
        </authorList>
    </citation>
    <scope>NUCLEOTIDE SEQUENCE [LARGE SCALE GENOMIC DNA]</scope>
</reference>
<comment type="caution">
    <text evidence="2">The sequence shown here is derived from an EMBL/GenBank/DDBJ whole genome shotgun (WGS) entry which is preliminary data.</text>
</comment>
<dbReference type="Proteomes" id="UP000494165">
    <property type="component" value="Unassembled WGS sequence"/>
</dbReference>
<accession>A0A8S1E3S3</accession>
<keyword evidence="3" id="KW-1185">Reference proteome</keyword>
<organism evidence="2 3">
    <name type="scientific">Cloeon dipterum</name>
    <dbReference type="NCBI Taxonomy" id="197152"/>
    <lineage>
        <taxon>Eukaryota</taxon>
        <taxon>Metazoa</taxon>
        <taxon>Ecdysozoa</taxon>
        <taxon>Arthropoda</taxon>
        <taxon>Hexapoda</taxon>
        <taxon>Insecta</taxon>
        <taxon>Pterygota</taxon>
        <taxon>Palaeoptera</taxon>
        <taxon>Ephemeroptera</taxon>
        <taxon>Pisciforma</taxon>
        <taxon>Baetidae</taxon>
        <taxon>Cloeon</taxon>
    </lineage>
</organism>
<sequence>MADNGNRSRPSQSDLLSLLDLVENLVRLNEDIIKEKSETSQQQAESEAQSQMGSTCQAGASSTSSSPRPEEAQNLDHPVEVIPITIENRLERPLNANAADSAPNQYEPNRCLSKAEMKAKSKEIIQLVNKLKERIISKKPHINPESKIQP</sequence>
<evidence type="ECO:0000256" key="1">
    <source>
        <dbReference type="SAM" id="MobiDB-lite"/>
    </source>
</evidence>
<feature type="region of interest" description="Disordered" evidence="1">
    <location>
        <begin position="35"/>
        <end position="80"/>
    </location>
</feature>
<dbReference type="EMBL" id="CADEPI010000521">
    <property type="protein sequence ID" value="CAB3386921.1"/>
    <property type="molecule type" value="Genomic_DNA"/>
</dbReference>
<gene>
    <name evidence="2" type="ORF">CLODIP_2_CD16358</name>
</gene>
<evidence type="ECO:0000313" key="2">
    <source>
        <dbReference type="EMBL" id="CAB3386921.1"/>
    </source>
</evidence>
<protein>
    <submittedName>
        <fullName evidence="2">Uncharacterized protein</fullName>
    </submittedName>
</protein>
<proteinExistence type="predicted"/>
<feature type="compositionally biased region" description="Low complexity" evidence="1">
    <location>
        <begin position="39"/>
        <end position="51"/>
    </location>
</feature>
<feature type="compositionally biased region" description="Polar residues" evidence="1">
    <location>
        <begin position="52"/>
        <end position="67"/>
    </location>
</feature>
<dbReference type="AlphaFoldDB" id="A0A8S1E3S3"/>
<evidence type="ECO:0000313" key="3">
    <source>
        <dbReference type="Proteomes" id="UP000494165"/>
    </source>
</evidence>